<evidence type="ECO:0000256" key="2">
    <source>
        <dbReference type="ARBA" id="ARBA00008066"/>
    </source>
</evidence>
<proteinExistence type="inferred from homology"/>
<evidence type="ECO:0000313" key="9">
    <source>
        <dbReference type="Proteomes" id="UP000738349"/>
    </source>
</evidence>
<keyword evidence="9" id="KW-1185">Reference proteome</keyword>
<comment type="subcellular location">
    <subcellularLocation>
        <location evidence="1">Membrane</location>
        <topology evidence="1">Multi-pass membrane protein</topology>
    </subcellularLocation>
</comment>
<dbReference type="Proteomes" id="UP000738349">
    <property type="component" value="Unassembled WGS sequence"/>
</dbReference>
<evidence type="ECO:0000256" key="6">
    <source>
        <dbReference type="SAM" id="Phobius"/>
    </source>
</evidence>
<feature type="transmembrane region" description="Helical" evidence="6">
    <location>
        <begin position="379"/>
        <end position="405"/>
    </location>
</feature>
<feature type="transmembrane region" description="Helical" evidence="6">
    <location>
        <begin position="352"/>
        <end position="373"/>
    </location>
</feature>
<comment type="similarity">
    <text evidence="2">Belongs to the amino acid/polyamine transporter 2 family.</text>
</comment>
<comment type="caution">
    <text evidence="8">The sequence shown here is derived from an EMBL/GenBank/DDBJ whole genome shotgun (WGS) entry which is preliminary data.</text>
</comment>
<accession>A0A9P9JJN2</accession>
<protein>
    <submittedName>
        <fullName evidence="8">Transmembrane amino acid transporter protein-domain-containing protein</fullName>
    </submittedName>
</protein>
<feature type="transmembrane region" description="Helical" evidence="6">
    <location>
        <begin position="161"/>
        <end position="179"/>
    </location>
</feature>
<feature type="transmembrane region" description="Helical" evidence="6">
    <location>
        <begin position="312"/>
        <end position="331"/>
    </location>
</feature>
<dbReference type="Pfam" id="PF01490">
    <property type="entry name" value="Aa_trans"/>
    <property type="match status" value="1"/>
</dbReference>
<evidence type="ECO:0000256" key="3">
    <source>
        <dbReference type="ARBA" id="ARBA00022692"/>
    </source>
</evidence>
<evidence type="ECO:0000259" key="7">
    <source>
        <dbReference type="Pfam" id="PF01490"/>
    </source>
</evidence>
<dbReference type="PANTHER" id="PTHR22950:SF683">
    <property type="entry name" value="AMINO ACID TRANSPORTER (EUROFUNG)"/>
    <property type="match status" value="1"/>
</dbReference>
<dbReference type="FunFam" id="1.20.1740.10:FF:000039">
    <property type="entry name" value="Neutral amino acid transporter (Eurofung)"/>
    <property type="match status" value="1"/>
</dbReference>
<feature type="domain" description="Amino acid transporter transmembrane" evidence="7">
    <location>
        <begin position="48"/>
        <end position="442"/>
    </location>
</feature>
<feature type="transmembrane region" description="Helical" evidence="6">
    <location>
        <begin position="270"/>
        <end position="292"/>
    </location>
</feature>
<evidence type="ECO:0000256" key="1">
    <source>
        <dbReference type="ARBA" id="ARBA00004141"/>
    </source>
</evidence>
<dbReference type="Gene3D" id="1.20.1740.10">
    <property type="entry name" value="Amino acid/polyamine transporter I"/>
    <property type="match status" value="1"/>
</dbReference>
<reference evidence="8" key="1">
    <citation type="journal article" date="2021" name="Nat. Commun.">
        <title>Genetic determinants of endophytism in the Arabidopsis root mycobiome.</title>
        <authorList>
            <person name="Mesny F."/>
            <person name="Miyauchi S."/>
            <person name="Thiergart T."/>
            <person name="Pickel B."/>
            <person name="Atanasova L."/>
            <person name="Karlsson M."/>
            <person name="Huettel B."/>
            <person name="Barry K.W."/>
            <person name="Haridas S."/>
            <person name="Chen C."/>
            <person name="Bauer D."/>
            <person name="Andreopoulos W."/>
            <person name="Pangilinan J."/>
            <person name="LaButti K."/>
            <person name="Riley R."/>
            <person name="Lipzen A."/>
            <person name="Clum A."/>
            <person name="Drula E."/>
            <person name="Henrissat B."/>
            <person name="Kohler A."/>
            <person name="Grigoriev I.V."/>
            <person name="Martin F.M."/>
            <person name="Hacquard S."/>
        </authorList>
    </citation>
    <scope>NUCLEOTIDE SEQUENCE</scope>
    <source>
        <strain evidence="8">MPI-CAGE-AT-0147</strain>
    </source>
</reference>
<dbReference type="PANTHER" id="PTHR22950">
    <property type="entry name" value="AMINO ACID TRANSPORTER"/>
    <property type="match status" value="1"/>
</dbReference>
<keyword evidence="5 6" id="KW-0472">Membrane</keyword>
<dbReference type="InterPro" id="IPR013057">
    <property type="entry name" value="AA_transpt_TM"/>
</dbReference>
<evidence type="ECO:0000313" key="8">
    <source>
        <dbReference type="EMBL" id="KAH7176876.1"/>
    </source>
</evidence>
<evidence type="ECO:0000256" key="4">
    <source>
        <dbReference type="ARBA" id="ARBA00022989"/>
    </source>
</evidence>
<dbReference type="GO" id="GO:0015179">
    <property type="term" value="F:L-amino acid transmembrane transporter activity"/>
    <property type="evidence" value="ECO:0007669"/>
    <property type="project" value="TreeGrafter"/>
</dbReference>
<name>A0A9P9JJN2_9HYPO</name>
<organism evidence="8 9">
    <name type="scientific">Dactylonectria macrodidyma</name>
    <dbReference type="NCBI Taxonomy" id="307937"/>
    <lineage>
        <taxon>Eukaryota</taxon>
        <taxon>Fungi</taxon>
        <taxon>Dikarya</taxon>
        <taxon>Ascomycota</taxon>
        <taxon>Pezizomycotina</taxon>
        <taxon>Sordariomycetes</taxon>
        <taxon>Hypocreomycetidae</taxon>
        <taxon>Hypocreales</taxon>
        <taxon>Nectriaceae</taxon>
        <taxon>Dactylonectria</taxon>
    </lineage>
</organism>
<gene>
    <name evidence="8" type="ORF">EDB81DRAFT_836747</name>
</gene>
<dbReference type="GO" id="GO:0016020">
    <property type="term" value="C:membrane"/>
    <property type="evidence" value="ECO:0007669"/>
    <property type="project" value="UniProtKB-SubCell"/>
</dbReference>
<dbReference type="OrthoDB" id="40134at2759"/>
<feature type="transmembrane region" description="Helical" evidence="6">
    <location>
        <begin position="73"/>
        <end position="97"/>
    </location>
</feature>
<dbReference type="EMBL" id="JAGMUV010000001">
    <property type="protein sequence ID" value="KAH7176876.1"/>
    <property type="molecule type" value="Genomic_DNA"/>
</dbReference>
<keyword evidence="4 6" id="KW-1133">Transmembrane helix</keyword>
<feature type="transmembrane region" description="Helical" evidence="6">
    <location>
        <begin position="417"/>
        <end position="439"/>
    </location>
</feature>
<dbReference type="AlphaFoldDB" id="A0A9P9JJN2"/>
<sequence>MNHKIVEENLNGITHVPSGAGEITEDKVLQHDAVFGEFTEGGPNYRNVGWLGTTAIMMKTQIGLGVLSMPMVLATFGIAPGVLALLMIAGITTWSDWMVGIFKLRHREVYGIDDVGRMLFGRIGYEVFGAIYCLFFTFVAGSAILGVSIALNALSEHGTCTAVFVGVAAIVSFMFASIRTLGQISWLAWIGATSIIISVFVITVAVGLQDRPSALPADIVEWKSDFKIINKPTFAEAISAISTLIFSYAGTPAFFNIVAEMRDPHQYTRALATCQITITIIYIIVGIAVYYFCGSYVASPALGSASPLIKKVSYGIALPGLLASAMIMLHLPAKHIFVRILRGTEHLSANSAIHWVTWLGSTFSVSLVAYLIASGIPVFGGLVSLIGALLGTFLCFQPMGCMWLYDSWENKRTIRWHLMVAWSVFVIALGTFLMIAGTYGSITSLLESYKADGGSKAWSCADNSNSA</sequence>
<feature type="transmembrane region" description="Helical" evidence="6">
    <location>
        <begin position="186"/>
        <end position="208"/>
    </location>
</feature>
<feature type="transmembrane region" description="Helical" evidence="6">
    <location>
        <begin position="127"/>
        <end position="149"/>
    </location>
</feature>
<evidence type="ECO:0000256" key="5">
    <source>
        <dbReference type="ARBA" id="ARBA00023136"/>
    </source>
</evidence>
<feature type="transmembrane region" description="Helical" evidence="6">
    <location>
        <begin position="237"/>
        <end position="258"/>
    </location>
</feature>
<keyword evidence="3 6" id="KW-0812">Transmembrane</keyword>